<dbReference type="InterPro" id="IPR002347">
    <property type="entry name" value="SDR_fam"/>
</dbReference>
<accession>A0A1H0AKW3</accession>
<dbReference type="GO" id="GO:0016616">
    <property type="term" value="F:oxidoreductase activity, acting on the CH-OH group of donors, NAD or NADP as acceptor"/>
    <property type="evidence" value="ECO:0007669"/>
    <property type="project" value="TreeGrafter"/>
</dbReference>
<dbReference type="PANTHER" id="PTHR42760:SF124">
    <property type="entry name" value="SHORT-CHAIN DEHYDROGENASE_REDUCTASE"/>
    <property type="match status" value="1"/>
</dbReference>
<dbReference type="SUPFAM" id="SSF51735">
    <property type="entry name" value="NAD(P)-binding Rossmann-fold domains"/>
    <property type="match status" value="1"/>
</dbReference>
<evidence type="ECO:0000256" key="2">
    <source>
        <dbReference type="ARBA" id="ARBA00023002"/>
    </source>
</evidence>
<dbReference type="EMBL" id="FNHQ01000039">
    <property type="protein sequence ID" value="SDN33456.1"/>
    <property type="molecule type" value="Genomic_DNA"/>
</dbReference>
<dbReference type="AlphaFoldDB" id="A0A1H0AKW3"/>
<dbReference type="PANTHER" id="PTHR42760">
    <property type="entry name" value="SHORT-CHAIN DEHYDROGENASES/REDUCTASES FAMILY MEMBER"/>
    <property type="match status" value="1"/>
</dbReference>
<gene>
    <name evidence="3" type="ORF">SAMN05660299_02537</name>
</gene>
<comment type="similarity">
    <text evidence="1">Belongs to the short-chain dehydrogenases/reductases (SDR) family.</text>
</comment>
<dbReference type="Proteomes" id="UP000199309">
    <property type="component" value="Unassembled WGS sequence"/>
</dbReference>
<dbReference type="PROSITE" id="PS00061">
    <property type="entry name" value="ADH_SHORT"/>
    <property type="match status" value="1"/>
</dbReference>
<proteinExistence type="inferred from homology"/>
<keyword evidence="4" id="KW-1185">Reference proteome</keyword>
<dbReference type="NCBIfam" id="NF005559">
    <property type="entry name" value="PRK07231.1"/>
    <property type="match status" value="1"/>
</dbReference>
<dbReference type="STRING" id="349095.SAMN05660299_02537"/>
<sequence length="253" mass="27403">MFNTLQLDNKVAIVTGGTKGIGWGIAEGLAQAGAAVVIASRHQDECDAAASRLGQFNIKAIGMKTDVTIQTEVQNLIDRTVETFGHLDIIINNAGSAVTKKAEELKEEDWNRVIDIDLKSVFFCSQAAGRVMITQNHGKIINIASMLGLVAEKQVLPYCAAKGGVLQMTKALALEWARYNIQVNAICPGYVVTSINKEELHQEKVFNHIIAKIPMRRFGEPDDISGAAVFLASDASNYMTGQSIVIDGGWTIQ</sequence>
<organism evidence="3 4">
    <name type="scientific">Megasphaera paucivorans</name>
    <dbReference type="NCBI Taxonomy" id="349095"/>
    <lineage>
        <taxon>Bacteria</taxon>
        <taxon>Bacillati</taxon>
        <taxon>Bacillota</taxon>
        <taxon>Negativicutes</taxon>
        <taxon>Veillonellales</taxon>
        <taxon>Veillonellaceae</taxon>
        <taxon>Megasphaera</taxon>
    </lineage>
</organism>
<dbReference type="PRINTS" id="PR00080">
    <property type="entry name" value="SDRFAMILY"/>
</dbReference>
<dbReference type="FunFam" id="3.40.50.720:FF:000084">
    <property type="entry name" value="Short-chain dehydrogenase reductase"/>
    <property type="match status" value="1"/>
</dbReference>
<dbReference type="InterPro" id="IPR036291">
    <property type="entry name" value="NAD(P)-bd_dom_sf"/>
</dbReference>
<name>A0A1H0AKW3_9FIRM</name>
<evidence type="ECO:0000313" key="3">
    <source>
        <dbReference type="EMBL" id="SDN33456.1"/>
    </source>
</evidence>
<dbReference type="NCBIfam" id="NF009466">
    <property type="entry name" value="PRK12826.1-2"/>
    <property type="match status" value="1"/>
</dbReference>
<reference evidence="3 4" key="1">
    <citation type="submission" date="2016-10" db="EMBL/GenBank/DDBJ databases">
        <authorList>
            <person name="de Groot N.N."/>
        </authorList>
    </citation>
    <scope>NUCLEOTIDE SEQUENCE [LARGE SCALE GENOMIC DNA]</scope>
    <source>
        <strain evidence="3 4">DSM 16981</strain>
    </source>
</reference>
<dbReference type="RefSeq" id="WP_091652593.1">
    <property type="nucleotide sequence ID" value="NZ_FNHQ01000039.1"/>
</dbReference>
<dbReference type="InterPro" id="IPR020904">
    <property type="entry name" value="Sc_DH/Rdtase_CS"/>
</dbReference>
<dbReference type="Gene3D" id="3.40.50.720">
    <property type="entry name" value="NAD(P)-binding Rossmann-like Domain"/>
    <property type="match status" value="1"/>
</dbReference>
<keyword evidence="2" id="KW-0560">Oxidoreductase</keyword>
<dbReference type="Pfam" id="PF13561">
    <property type="entry name" value="adh_short_C2"/>
    <property type="match status" value="1"/>
</dbReference>
<evidence type="ECO:0000256" key="1">
    <source>
        <dbReference type="ARBA" id="ARBA00006484"/>
    </source>
</evidence>
<dbReference type="PRINTS" id="PR00081">
    <property type="entry name" value="GDHRDH"/>
</dbReference>
<protein>
    <submittedName>
        <fullName evidence="3">Gluconate 5-dehydrogenase</fullName>
    </submittedName>
</protein>
<dbReference type="GO" id="GO:0008206">
    <property type="term" value="P:bile acid metabolic process"/>
    <property type="evidence" value="ECO:0007669"/>
    <property type="project" value="UniProtKB-ARBA"/>
</dbReference>
<dbReference type="OrthoDB" id="9803333at2"/>
<evidence type="ECO:0000313" key="4">
    <source>
        <dbReference type="Proteomes" id="UP000199309"/>
    </source>
</evidence>